<dbReference type="GO" id="GO:0008170">
    <property type="term" value="F:N-methyltransferase activity"/>
    <property type="evidence" value="ECO:0007669"/>
    <property type="project" value="InterPro"/>
</dbReference>
<evidence type="ECO:0000256" key="7">
    <source>
        <dbReference type="ARBA" id="ARBA00047942"/>
    </source>
</evidence>
<evidence type="ECO:0000259" key="8">
    <source>
        <dbReference type="Pfam" id="PF02384"/>
    </source>
</evidence>
<evidence type="ECO:0000313" key="10">
    <source>
        <dbReference type="Proteomes" id="UP000053512"/>
    </source>
</evidence>
<evidence type="ECO:0000256" key="3">
    <source>
        <dbReference type="ARBA" id="ARBA00022679"/>
    </source>
</evidence>
<evidence type="ECO:0000313" key="9">
    <source>
        <dbReference type="EMBL" id="KUG56311.1"/>
    </source>
</evidence>
<dbReference type="GO" id="GO:0032259">
    <property type="term" value="P:methylation"/>
    <property type="evidence" value="ECO:0007669"/>
    <property type="project" value="UniProtKB-KW"/>
</dbReference>
<keyword evidence="6" id="KW-0238">DNA-binding</keyword>
<sequence>MTTTGLSLNKAQIAELGGVSRPAAAKWVLDEDFPKPVPGLGTPSSPRYRADEVRAWMKAHGKKIVGGDAHRALWAAMNAWRDFGLNYRDGINVVTSLIVWRYVSDPGSPGFYEDLPAQYHWQSWRDWATIHPLTEIQHGMEYYEHEMNQPGLFDSLKDSSVAHNPRDLKGSFYAVLDALGMIEPDEFTKTFEAFYDRVAEATGKTAGEFATSKDLIDLAARAVADIPGPVYDPAAGTGRLLLTAMQQGTDRSHVTGQEITRSTRSMALQRALLWGVQDIDVHLGDTLADDAFPEGHAQAVVMNPPYGLRNPVRDLTWDPRFIFGAPKRVMDYAWPQIGIWHLGPGGRCACYLPSNSLFRGGEDARIRQNMLKAGSVEAVVALPAGMAIATSIPLTLWILTRPGEATDPNRVLLIDQTDQGERLDRTAITVDTAAIAEALQAWRHHQKVPEAMPAAAVSVEELLAAGGNLTPQQWVQSTVEAPEANKVREQIAALDQATMNLSGVQRQNNVEIKTRTAPVAQTTVGQLIKEGRIEQVRPKYRVADSDLSDTEGIPVITGPWIRREKPIDKFVDSTMVESPVVTRPGDVLVQILGGLNARVDEEGDKILHTSTYALLRVRDHNLNPEYLAEIIATEHNGNSYVQGFSQQRVKIADLPVPLLPPAEQEALVAVLAQTRALNERARALAVQAQATRNVLAEAVAAGALQVTKA</sequence>
<keyword evidence="3" id="KW-0808">Transferase</keyword>
<reference evidence="10" key="1">
    <citation type="submission" date="2015-12" db="EMBL/GenBank/DDBJ databases">
        <authorList>
            <person name="Nair G.R."/>
            <person name="Kaur G."/>
            <person name="Mayilraj S."/>
        </authorList>
    </citation>
    <scope>NUCLEOTIDE SEQUENCE [LARGE SCALE GENOMIC DNA]</scope>
    <source>
        <strain evidence="10">CD08_4</strain>
    </source>
</reference>
<evidence type="ECO:0000256" key="4">
    <source>
        <dbReference type="ARBA" id="ARBA00022691"/>
    </source>
</evidence>
<dbReference type="PRINTS" id="PR00507">
    <property type="entry name" value="N12N6MTFRASE"/>
</dbReference>
<dbReference type="RefSeq" id="WP_058874562.1">
    <property type="nucleotide sequence ID" value="NZ_LQBK01000026.1"/>
</dbReference>
<dbReference type="InterPro" id="IPR036388">
    <property type="entry name" value="WH-like_DNA-bd_sf"/>
</dbReference>
<dbReference type="SUPFAM" id="SSF53335">
    <property type="entry name" value="S-adenosyl-L-methionine-dependent methyltransferases"/>
    <property type="match status" value="1"/>
</dbReference>
<dbReference type="Proteomes" id="UP000053512">
    <property type="component" value="Unassembled WGS sequence"/>
</dbReference>
<dbReference type="PANTHER" id="PTHR42933">
    <property type="entry name" value="SLR6095 PROTEIN"/>
    <property type="match status" value="1"/>
</dbReference>
<dbReference type="Gene3D" id="1.10.10.10">
    <property type="entry name" value="Winged helix-like DNA-binding domain superfamily/Winged helix DNA-binding domain"/>
    <property type="match status" value="1"/>
</dbReference>
<evidence type="ECO:0000256" key="2">
    <source>
        <dbReference type="ARBA" id="ARBA00022603"/>
    </source>
</evidence>
<evidence type="ECO:0000256" key="1">
    <source>
        <dbReference type="ARBA" id="ARBA00011900"/>
    </source>
</evidence>
<dbReference type="GO" id="GO:0009007">
    <property type="term" value="F:site-specific DNA-methyltransferase (adenine-specific) activity"/>
    <property type="evidence" value="ECO:0007669"/>
    <property type="project" value="UniProtKB-EC"/>
</dbReference>
<proteinExistence type="predicted"/>
<dbReference type="Gene3D" id="3.90.220.20">
    <property type="entry name" value="DNA methylase specificity domains"/>
    <property type="match status" value="1"/>
</dbReference>
<dbReference type="OrthoDB" id="9784823at2"/>
<dbReference type="AlphaFoldDB" id="A0A0W8I914"/>
<dbReference type="Gene3D" id="3.40.50.150">
    <property type="entry name" value="Vaccinia Virus protein VP39"/>
    <property type="match status" value="1"/>
</dbReference>
<dbReference type="InterPro" id="IPR044946">
    <property type="entry name" value="Restrct_endonuc_typeI_TRD_sf"/>
</dbReference>
<evidence type="ECO:0000256" key="6">
    <source>
        <dbReference type="ARBA" id="ARBA00023125"/>
    </source>
</evidence>
<dbReference type="GO" id="GO:0003677">
    <property type="term" value="F:DNA binding"/>
    <property type="evidence" value="ECO:0007669"/>
    <property type="project" value="UniProtKB-KW"/>
</dbReference>
<comment type="caution">
    <text evidence="9">The sequence shown here is derived from an EMBL/GenBank/DDBJ whole genome shotgun (WGS) entry which is preliminary data.</text>
</comment>
<dbReference type="InterPro" id="IPR029063">
    <property type="entry name" value="SAM-dependent_MTases_sf"/>
</dbReference>
<evidence type="ECO:0000256" key="5">
    <source>
        <dbReference type="ARBA" id="ARBA00022747"/>
    </source>
</evidence>
<protein>
    <recommendedName>
        <fullName evidence="1">site-specific DNA-methyltransferase (adenine-specific)</fullName>
        <ecNumber evidence="1">2.1.1.72</ecNumber>
    </recommendedName>
</protein>
<dbReference type="InterPro" id="IPR003356">
    <property type="entry name" value="DNA_methylase_A-5"/>
</dbReference>
<dbReference type="Pfam" id="PF02384">
    <property type="entry name" value="N6_Mtase"/>
    <property type="match status" value="1"/>
</dbReference>
<dbReference type="InterPro" id="IPR051537">
    <property type="entry name" value="DNA_Adenine_Mtase"/>
</dbReference>
<dbReference type="EC" id="2.1.1.72" evidence="1"/>
<gene>
    <name evidence="9" type="ORF">AVL61_16835</name>
</gene>
<dbReference type="PROSITE" id="PS00092">
    <property type="entry name" value="N6_MTASE"/>
    <property type="match status" value="1"/>
</dbReference>
<keyword evidence="2" id="KW-0489">Methyltransferase</keyword>
<name>A0A0W8I914_KOCRO</name>
<keyword evidence="4" id="KW-0949">S-adenosyl-L-methionine</keyword>
<organism evidence="9 10">
    <name type="scientific">Kocuria rosea subsp. polaris</name>
    <dbReference type="NCBI Taxonomy" id="136273"/>
    <lineage>
        <taxon>Bacteria</taxon>
        <taxon>Bacillati</taxon>
        <taxon>Actinomycetota</taxon>
        <taxon>Actinomycetes</taxon>
        <taxon>Micrococcales</taxon>
        <taxon>Micrococcaceae</taxon>
        <taxon>Kocuria</taxon>
    </lineage>
</organism>
<dbReference type="InterPro" id="IPR002052">
    <property type="entry name" value="DNA_methylase_N6_adenine_CS"/>
</dbReference>
<feature type="domain" description="DNA methylase adenine-specific" evidence="8">
    <location>
        <begin position="184"/>
        <end position="478"/>
    </location>
</feature>
<accession>A0A0W8I914</accession>
<dbReference type="EMBL" id="LQBK01000026">
    <property type="protein sequence ID" value="KUG56311.1"/>
    <property type="molecule type" value="Genomic_DNA"/>
</dbReference>
<dbReference type="PANTHER" id="PTHR42933:SF4">
    <property type="entry name" value="TYPE I RESTRICTION ENZYME ECOKI METHYLASE SUBUNIT"/>
    <property type="match status" value="1"/>
</dbReference>
<keyword evidence="5" id="KW-0680">Restriction system</keyword>
<dbReference type="GO" id="GO:0009307">
    <property type="term" value="P:DNA restriction-modification system"/>
    <property type="evidence" value="ECO:0007669"/>
    <property type="project" value="UniProtKB-KW"/>
</dbReference>
<comment type="catalytic activity">
    <reaction evidence="7">
        <text>a 2'-deoxyadenosine in DNA + S-adenosyl-L-methionine = an N(6)-methyl-2'-deoxyadenosine in DNA + S-adenosyl-L-homocysteine + H(+)</text>
        <dbReference type="Rhea" id="RHEA:15197"/>
        <dbReference type="Rhea" id="RHEA-COMP:12418"/>
        <dbReference type="Rhea" id="RHEA-COMP:12419"/>
        <dbReference type="ChEBI" id="CHEBI:15378"/>
        <dbReference type="ChEBI" id="CHEBI:57856"/>
        <dbReference type="ChEBI" id="CHEBI:59789"/>
        <dbReference type="ChEBI" id="CHEBI:90615"/>
        <dbReference type="ChEBI" id="CHEBI:90616"/>
        <dbReference type="EC" id="2.1.1.72"/>
    </reaction>
</comment>
<dbReference type="CDD" id="cd02440">
    <property type="entry name" value="AdoMet_MTases"/>
    <property type="match status" value="1"/>
</dbReference>
<dbReference type="SUPFAM" id="SSF116734">
    <property type="entry name" value="DNA methylase specificity domain"/>
    <property type="match status" value="1"/>
</dbReference>